<keyword evidence="2" id="KW-1185">Reference proteome</keyword>
<dbReference type="AlphaFoldDB" id="A0A8X6NGW8"/>
<gene>
    <name evidence="1" type="ORF">NPIL_470261</name>
</gene>
<evidence type="ECO:0000313" key="2">
    <source>
        <dbReference type="Proteomes" id="UP000887013"/>
    </source>
</evidence>
<proteinExistence type="predicted"/>
<comment type="caution">
    <text evidence="1">The sequence shown here is derived from an EMBL/GenBank/DDBJ whole genome shotgun (WGS) entry which is preliminary data.</text>
</comment>
<dbReference type="OrthoDB" id="6434131at2759"/>
<reference evidence="1" key="1">
    <citation type="submission" date="2020-08" db="EMBL/GenBank/DDBJ databases">
        <title>Multicomponent nature underlies the extraordinary mechanical properties of spider dragline silk.</title>
        <authorList>
            <person name="Kono N."/>
            <person name="Nakamura H."/>
            <person name="Mori M."/>
            <person name="Yoshida Y."/>
            <person name="Ohtoshi R."/>
            <person name="Malay A.D."/>
            <person name="Moran D.A.P."/>
            <person name="Tomita M."/>
            <person name="Numata K."/>
            <person name="Arakawa K."/>
        </authorList>
    </citation>
    <scope>NUCLEOTIDE SEQUENCE</scope>
</reference>
<organism evidence="1 2">
    <name type="scientific">Nephila pilipes</name>
    <name type="common">Giant wood spider</name>
    <name type="synonym">Nephila maculata</name>
    <dbReference type="NCBI Taxonomy" id="299642"/>
    <lineage>
        <taxon>Eukaryota</taxon>
        <taxon>Metazoa</taxon>
        <taxon>Ecdysozoa</taxon>
        <taxon>Arthropoda</taxon>
        <taxon>Chelicerata</taxon>
        <taxon>Arachnida</taxon>
        <taxon>Araneae</taxon>
        <taxon>Araneomorphae</taxon>
        <taxon>Entelegynae</taxon>
        <taxon>Araneoidea</taxon>
        <taxon>Nephilidae</taxon>
        <taxon>Nephila</taxon>
    </lineage>
</organism>
<sequence>MKRDLGSRIVWVASLLPIIMKSNHRPPKRPIMQNWVENSGSCELVGNPLKGIEPQSPTIVLKMFKNARKVDLQIAAAELGEVITDKMTVTELIDIIKNTEKFKTDPEFISNLIEGIIEDKKSELEKNEKNKQLELQ</sequence>
<dbReference type="EMBL" id="BMAW01104111">
    <property type="protein sequence ID" value="GFT12505.1"/>
    <property type="molecule type" value="Genomic_DNA"/>
</dbReference>
<accession>A0A8X6NGW8</accession>
<evidence type="ECO:0000313" key="1">
    <source>
        <dbReference type="EMBL" id="GFT12505.1"/>
    </source>
</evidence>
<dbReference type="Proteomes" id="UP000887013">
    <property type="component" value="Unassembled WGS sequence"/>
</dbReference>
<protein>
    <submittedName>
        <fullName evidence="1">Uncharacterized protein</fullName>
    </submittedName>
</protein>
<name>A0A8X6NGW8_NEPPI</name>